<dbReference type="Pfam" id="PF00182">
    <property type="entry name" value="Glyco_hydro_19"/>
    <property type="match status" value="1"/>
</dbReference>
<evidence type="ECO:0000259" key="1">
    <source>
        <dbReference type="Pfam" id="PF00182"/>
    </source>
</evidence>
<dbReference type="InterPro" id="IPR000726">
    <property type="entry name" value="Glyco_hydro_19_cat"/>
</dbReference>
<accession>A0AB33BJM1</accession>
<organism evidence="2 3">
    <name type="scientific">Acinetobacter pittii</name>
    <name type="common">Acinetobacter genomosp. 3</name>
    <dbReference type="NCBI Taxonomy" id="48296"/>
    <lineage>
        <taxon>Bacteria</taxon>
        <taxon>Pseudomonadati</taxon>
        <taxon>Pseudomonadota</taxon>
        <taxon>Gammaproteobacteria</taxon>
        <taxon>Moraxellales</taxon>
        <taxon>Moraxellaceae</taxon>
        <taxon>Acinetobacter</taxon>
        <taxon>Acinetobacter calcoaceticus/baumannii complex</taxon>
    </lineage>
</organism>
<gene>
    <name evidence="2" type="ORF">IEC338SC_2645</name>
</gene>
<dbReference type="AlphaFoldDB" id="A0AB33BJM1"/>
<dbReference type="PANTHER" id="PTHR34408:SF1">
    <property type="entry name" value="GLYCOSYL HYDROLASE FAMILY 19 DOMAIN-CONTAINING PROTEIN HI_1415"/>
    <property type="match status" value="1"/>
</dbReference>
<reference evidence="2 3" key="1">
    <citation type="submission" date="2016-04" db="EMBL/GenBank/DDBJ databases">
        <title>Complete genome sequencing of OXA-72 bearing Acinetobacter pittii strain IEC338SC.</title>
        <authorList>
            <person name="Brasiliense D.M."/>
            <person name="Lima K.V."/>
            <person name="Souza C.O."/>
            <person name="Dutra L.G."/>
            <person name="Mamizuka E.M."/>
            <person name="Perez-Chaparro P.J."/>
            <person name="McCulloch J.A."/>
        </authorList>
    </citation>
    <scope>NUCLEOTIDE SEQUENCE [LARGE SCALE GENOMIC DNA]</scope>
    <source>
        <strain evidence="2 3">IEC338SC</strain>
    </source>
</reference>
<dbReference type="SUPFAM" id="SSF53955">
    <property type="entry name" value="Lysozyme-like"/>
    <property type="match status" value="1"/>
</dbReference>
<dbReference type="GO" id="GO:0016998">
    <property type="term" value="P:cell wall macromolecule catabolic process"/>
    <property type="evidence" value="ECO:0007669"/>
    <property type="project" value="InterPro"/>
</dbReference>
<protein>
    <submittedName>
        <fullName evidence="2">Chitinase class I</fullName>
    </submittedName>
</protein>
<feature type="domain" description="Glycoside hydrolase family 19 catalytic" evidence="1">
    <location>
        <begin position="88"/>
        <end position="166"/>
    </location>
</feature>
<dbReference type="InterPro" id="IPR023346">
    <property type="entry name" value="Lysozyme-like_dom_sf"/>
</dbReference>
<evidence type="ECO:0000313" key="2">
    <source>
        <dbReference type="EMBL" id="AMX19771.1"/>
    </source>
</evidence>
<proteinExistence type="predicted"/>
<dbReference type="GO" id="GO:0004568">
    <property type="term" value="F:chitinase activity"/>
    <property type="evidence" value="ECO:0007669"/>
    <property type="project" value="InterPro"/>
</dbReference>
<name>A0AB33BJM1_ACIPI</name>
<dbReference type="Gene3D" id="1.10.530.10">
    <property type="match status" value="1"/>
</dbReference>
<evidence type="ECO:0000313" key="3">
    <source>
        <dbReference type="Proteomes" id="UP000076152"/>
    </source>
</evidence>
<sequence>MPPSGGFFTSKETEMNFSNLQRTLGVAVDGKIGRGTLTALFKKLGANQNRAEELALAANVHLKEYAILYNELRFAHFIAQLTHESGNFRYMEEIASGAAYEGRKDLGNIMAGDGVRFKGRGPIQLTGRANYQKYGRALGVDFEAHPELVAIPSIGLLVASKFWINNGLNELADRDDILTITRRINGGTNGLDDRKANLAKIKSWMS</sequence>
<dbReference type="EMBL" id="CP015145">
    <property type="protein sequence ID" value="AMX19771.1"/>
    <property type="molecule type" value="Genomic_DNA"/>
</dbReference>
<dbReference type="GO" id="GO:0006032">
    <property type="term" value="P:chitin catabolic process"/>
    <property type="evidence" value="ECO:0007669"/>
    <property type="project" value="InterPro"/>
</dbReference>
<dbReference type="InterPro" id="IPR052354">
    <property type="entry name" value="Cell_Wall_Dynamics_Protein"/>
</dbReference>
<dbReference type="PANTHER" id="PTHR34408">
    <property type="entry name" value="FAMILY PROTEIN, PUTATIVE-RELATED"/>
    <property type="match status" value="1"/>
</dbReference>
<dbReference type="Proteomes" id="UP000076152">
    <property type="component" value="Chromosome"/>
</dbReference>